<keyword evidence="1" id="KW-0812">Transmembrane</keyword>
<organism evidence="2 3">
    <name type="scientific">Fimbriiglobus ruber</name>
    <dbReference type="NCBI Taxonomy" id="1908690"/>
    <lineage>
        <taxon>Bacteria</taxon>
        <taxon>Pseudomonadati</taxon>
        <taxon>Planctomycetota</taxon>
        <taxon>Planctomycetia</taxon>
        <taxon>Gemmatales</taxon>
        <taxon>Gemmataceae</taxon>
        <taxon>Fimbriiglobus</taxon>
    </lineage>
</organism>
<protein>
    <submittedName>
        <fullName evidence="2">Uncharacterized protein</fullName>
    </submittedName>
</protein>
<evidence type="ECO:0000256" key="1">
    <source>
        <dbReference type="SAM" id="Phobius"/>
    </source>
</evidence>
<dbReference type="Proteomes" id="UP000214646">
    <property type="component" value="Unassembled WGS sequence"/>
</dbReference>
<dbReference type="AlphaFoldDB" id="A0A225D560"/>
<proteinExistence type="predicted"/>
<keyword evidence="3" id="KW-1185">Reference proteome</keyword>
<keyword evidence="1" id="KW-1133">Transmembrane helix</keyword>
<evidence type="ECO:0000313" key="3">
    <source>
        <dbReference type="Proteomes" id="UP000214646"/>
    </source>
</evidence>
<accession>A0A225D560</accession>
<sequence length="37" mass="3761">MSGVDMIVSSNKAGAVGLTGVIGWLGIARRERVTMAG</sequence>
<comment type="caution">
    <text evidence="2">The sequence shown here is derived from an EMBL/GenBank/DDBJ whole genome shotgun (WGS) entry which is preliminary data.</text>
</comment>
<evidence type="ECO:0000313" key="2">
    <source>
        <dbReference type="EMBL" id="OWK36622.1"/>
    </source>
</evidence>
<gene>
    <name evidence="2" type="ORF">FRUB_09185</name>
</gene>
<keyword evidence="1" id="KW-0472">Membrane</keyword>
<name>A0A225D560_9BACT</name>
<feature type="transmembrane region" description="Helical" evidence="1">
    <location>
        <begin position="6"/>
        <end position="27"/>
    </location>
</feature>
<dbReference type="EMBL" id="NIDE01000017">
    <property type="protein sequence ID" value="OWK36622.1"/>
    <property type="molecule type" value="Genomic_DNA"/>
</dbReference>
<reference evidence="3" key="1">
    <citation type="submission" date="2017-06" db="EMBL/GenBank/DDBJ databases">
        <title>Genome analysis of Fimbriiglobus ruber SP5, the first member of the order Planctomycetales with confirmed chitinolytic capability.</title>
        <authorList>
            <person name="Ravin N.V."/>
            <person name="Rakitin A.L."/>
            <person name="Ivanova A.A."/>
            <person name="Beletsky A.V."/>
            <person name="Kulichevskaya I.S."/>
            <person name="Mardanov A.V."/>
            <person name="Dedysh S.N."/>
        </authorList>
    </citation>
    <scope>NUCLEOTIDE SEQUENCE [LARGE SCALE GENOMIC DNA]</scope>
    <source>
        <strain evidence="3">SP5</strain>
    </source>
</reference>